<evidence type="ECO:0000256" key="8">
    <source>
        <dbReference type="ARBA" id="ARBA00022737"/>
    </source>
</evidence>
<dbReference type="PRINTS" id="PR00834">
    <property type="entry name" value="PROTEASES2C"/>
</dbReference>
<dbReference type="NCBIfam" id="TIGR02037">
    <property type="entry name" value="degP_htrA_DO"/>
    <property type="match status" value="1"/>
</dbReference>
<feature type="domain" description="PDZ" evidence="16">
    <location>
        <begin position="272"/>
        <end position="345"/>
    </location>
</feature>
<dbReference type="RefSeq" id="WP_264942890.1">
    <property type="nucleotide sequence ID" value="NZ_JAPDRA010000001.1"/>
</dbReference>
<dbReference type="EC" id="3.4.21.107" evidence="4"/>
<evidence type="ECO:0000256" key="7">
    <source>
        <dbReference type="ARBA" id="ARBA00022729"/>
    </source>
</evidence>
<feature type="signal peptide" evidence="15">
    <location>
        <begin position="1"/>
        <end position="28"/>
    </location>
</feature>
<evidence type="ECO:0000259" key="16">
    <source>
        <dbReference type="PROSITE" id="PS50106"/>
    </source>
</evidence>
<dbReference type="SUPFAM" id="SSF50494">
    <property type="entry name" value="Trypsin-like serine proteases"/>
    <property type="match status" value="1"/>
</dbReference>
<comment type="subcellular location">
    <subcellularLocation>
        <location evidence="2">Periplasm</location>
    </subcellularLocation>
</comment>
<dbReference type="InterPro" id="IPR011782">
    <property type="entry name" value="Pept_S1C_Do"/>
</dbReference>
<evidence type="ECO:0000313" key="18">
    <source>
        <dbReference type="Proteomes" id="UP001596977"/>
    </source>
</evidence>
<keyword evidence="12" id="KW-0346">Stress response</keyword>
<dbReference type="InterPro" id="IPR001478">
    <property type="entry name" value="PDZ"/>
</dbReference>
<dbReference type="Pfam" id="PF13365">
    <property type="entry name" value="Trypsin_2"/>
    <property type="match status" value="1"/>
</dbReference>
<evidence type="ECO:0000256" key="12">
    <source>
        <dbReference type="ARBA" id="ARBA00023016"/>
    </source>
</evidence>
<organism evidence="17 18">
    <name type="scientific">Sphingomonas canadensis</name>
    <dbReference type="NCBI Taxonomy" id="1219257"/>
    <lineage>
        <taxon>Bacteria</taxon>
        <taxon>Pseudomonadati</taxon>
        <taxon>Pseudomonadota</taxon>
        <taxon>Alphaproteobacteria</taxon>
        <taxon>Sphingomonadales</taxon>
        <taxon>Sphingomonadaceae</taxon>
        <taxon>Sphingomonas</taxon>
    </lineage>
</organism>
<sequence length="501" mass="51805">MRYAYALATALLLSGTAATLTLHQPAGAQTAQNEPGAIQASVPRPGAPMSFADMVAKLQPAVVNISTTQRVQVQQTNPFAEMFGFGGRSQGAPQTRKAESLGSGFLISADGYVVTNNHVVAAGARGAVVESITVTLADGREFKAKLIGRDAQSDLAVLKIEGSNLPFVRFGDSAHTRVGDWVVAIGNPFGLGGTVTAGIVSAVHRVTGQGGAYDRFIQTDASINRGNSGGPMFDLNGNVIGINSQIYSPTGGNVGIGFAIPAEEAKPVIDQLMKGQSIERGYLGVGMQDLTDDLAEGLGVPAGRGTLIRQVEPNEAAAKAGIRTGDVIVKVGDKDVTPDQTLSYLIANLKPGSRVPLELIRDGKRQTVNVTLGKRPPEEQLAQFDPNDENSTPPESSSAGASIGLAVTPLNPRIARTVGADPDRPGLVVVEIDPSSDAAGKGVRTGDVIREVARGATRTPVTSADDLAKAIAASKSAGKSSIVLFVETRGAGRFVSIEIAS</sequence>
<dbReference type="InterPro" id="IPR001940">
    <property type="entry name" value="Peptidase_S1C"/>
</dbReference>
<evidence type="ECO:0000256" key="6">
    <source>
        <dbReference type="ARBA" id="ARBA00022670"/>
    </source>
</evidence>
<evidence type="ECO:0000256" key="14">
    <source>
        <dbReference type="SAM" id="MobiDB-lite"/>
    </source>
</evidence>
<dbReference type="PANTHER" id="PTHR22939">
    <property type="entry name" value="SERINE PROTEASE FAMILY S1C HTRA-RELATED"/>
    <property type="match status" value="1"/>
</dbReference>
<reference evidence="18" key="1">
    <citation type="journal article" date="2019" name="Int. J. Syst. Evol. Microbiol.">
        <title>The Global Catalogue of Microorganisms (GCM) 10K type strain sequencing project: providing services to taxonomists for standard genome sequencing and annotation.</title>
        <authorList>
            <consortium name="The Broad Institute Genomics Platform"/>
            <consortium name="The Broad Institute Genome Sequencing Center for Infectious Disease"/>
            <person name="Wu L."/>
            <person name="Ma J."/>
        </authorList>
    </citation>
    <scope>NUCLEOTIDE SEQUENCE [LARGE SCALE GENOMIC DNA]</scope>
    <source>
        <strain evidence="18">CCUG 62982</strain>
    </source>
</reference>
<evidence type="ECO:0000256" key="2">
    <source>
        <dbReference type="ARBA" id="ARBA00004418"/>
    </source>
</evidence>
<accession>A0ABW3H049</accession>
<feature type="compositionally biased region" description="Polar residues" evidence="14">
    <location>
        <begin position="389"/>
        <end position="400"/>
    </location>
</feature>
<keyword evidence="18" id="KW-1185">Reference proteome</keyword>
<keyword evidence="6" id="KW-0645">Protease</keyword>
<dbReference type="InterPro" id="IPR036034">
    <property type="entry name" value="PDZ_sf"/>
</dbReference>
<dbReference type="InterPro" id="IPR009003">
    <property type="entry name" value="Peptidase_S1_PA"/>
</dbReference>
<dbReference type="EMBL" id="JBHTJG010000001">
    <property type="protein sequence ID" value="MFD0944828.1"/>
    <property type="molecule type" value="Genomic_DNA"/>
</dbReference>
<evidence type="ECO:0000256" key="11">
    <source>
        <dbReference type="ARBA" id="ARBA00022825"/>
    </source>
</evidence>
<keyword evidence="8" id="KW-0677">Repeat</keyword>
<dbReference type="GO" id="GO:0016787">
    <property type="term" value="F:hydrolase activity"/>
    <property type="evidence" value="ECO:0007669"/>
    <property type="project" value="UniProtKB-KW"/>
</dbReference>
<feature type="chain" id="PRO_5047069188" description="Probable periplasmic serine endoprotease DegP-like" evidence="15">
    <location>
        <begin position="29"/>
        <end position="501"/>
    </location>
</feature>
<evidence type="ECO:0000256" key="3">
    <source>
        <dbReference type="ARBA" id="ARBA00010541"/>
    </source>
</evidence>
<proteinExistence type="inferred from homology"/>
<evidence type="ECO:0000256" key="15">
    <source>
        <dbReference type="SAM" id="SignalP"/>
    </source>
</evidence>
<dbReference type="CDD" id="cd10839">
    <property type="entry name" value="cpPDZ1_DegP-like"/>
    <property type="match status" value="1"/>
</dbReference>
<evidence type="ECO:0000256" key="13">
    <source>
        <dbReference type="ARBA" id="ARBA00032850"/>
    </source>
</evidence>
<protein>
    <recommendedName>
        <fullName evidence="5">Probable periplasmic serine endoprotease DegP-like</fullName>
        <ecNumber evidence="4">3.4.21.107</ecNumber>
    </recommendedName>
    <alternativeName>
        <fullName evidence="13">Protease Do</fullName>
    </alternativeName>
</protein>
<keyword evidence="7 15" id="KW-0732">Signal</keyword>
<gene>
    <name evidence="17" type="ORF">ACFQ1E_00595</name>
</gene>
<feature type="region of interest" description="Disordered" evidence="14">
    <location>
        <begin position="368"/>
        <end position="402"/>
    </location>
</feature>
<dbReference type="SUPFAM" id="SSF50156">
    <property type="entry name" value="PDZ domain-like"/>
    <property type="match status" value="2"/>
</dbReference>
<dbReference type="SMART" id="SM00228">
    <property type="entry name" value="PDZ"/>
    <property type="match status" value="2"/>
</dbReference>
<evidence type="ECO:0000256" key="1">
    <source>
        <dbReference type="ARBA" id="ARBA00001772"/>
    </source>
</evidence>
<keyword evidence="9" id="KW-0574">Periplasm</keyword>
<evidence type="ECO:0000256" key="4">
    <source>
        <dbReference type="ARBA" id="ARBA00013035"/>
    </source>
</evidence>
<keyword evidence="10 17" id="KW-0378">Hydrolase</keyword>
<evidence type="ECO:0000313" key="17">
    <source>
        <dbReference type="EMBL" id="MFD0944828.1"/>
    </source>
</evidence>
<comment type="caution">
    <text evidence="17">The sequence shown here is derived from an EMBL/GenBank/DDBJ whole genome shotgun (WGS) entry which is preliminary data.</text>
</comment>
<dbReference type="Gene3D" id="2.30.42.10">
    <property type="match status" value="2"/>
</dbReference>
<dbReference type="Gene3D" id="2.40.10.120">
    <property type="match status" value="1"/>
</dbReference>
<dbReference type="PROSITE" id="PS50106">
    <property type="entry name" value="PDZ"/>
    <property type="match status" value="1"/>
</dbReference>
<dbReference type="Pfam" id="PF13180">
    <property type="entry name" value="PDZ_2"/>
    <property type="match status" value="1"/>
</dbReference>
<evidence type="ECO:0000256" key="5">
    <source>
        <dbReference type="ARBA" id="ARBA00013958"/>
    </source>
</evidence>
<name>A0ABW3H049_9SPHN</name>
<dbReference type="PANTHER" id="PTHR22939:SF130">
    <property type="entry name" value="PERIPLASMIC SERINE ENDOPROTEASE DEGP-LIKE-RELATED"/>
    <property type="match status" value="1"/>
</dbReference>
<dbReference type="Proteomes" id="UP001596977">
    <property type="component" value="Unassembled WGS sequence"/>
</dbReference>
<evidence type="ECO:0000256" key="9">
    <source>
        <dbReference type="ARBA" id="ARBA00022764"/>
    </source>
</evidence>
<comment type="similarity">
    <text evidence="3">Belongs to the peptidase S1C family.</text>
</comment>
<evidence type="ECO:0000256" key="10">
    <source>
        <dbReference type="ARBA" id="ARBA00022801"/>
    </source>
</evidence>
<comment type="catalytic activity">
    <reaction evidence="1">
        <text>Acts on substrates that are at least partially unfolded. The cleavage site P1 residue is normally between a pair of hydrophobic residues, such as Val-|-Val.</text>
        <dbReference type="EC" id="3.4.21.107"/>
    </reaction>
</comment>
<keyword evidence="11" id="KW-0720">Serine protease</keyword>